<evidence type="ECO:0000256" key="1">
    <source>
        <dbReference type="SAM" id="SignalP"/>
    </source>
</evidence>
<evidence type="ECO:0000313" key="2">
    <source>
        <dbReference type="EMBL" id="RDX97528.1"/>
    </source>
</evidence>
<keyword evidence="3" id="KW-1185">Reference proteome</keyword>
<feature type="signal peptide" evidence="1">
    <location>
        <begin position="1"/>
        <end position="26"/>
    </location>
</feature>
<protein>
    <recommendedName>
        <fullName evidence="4">Defensin-like protein 19</fullName>
    </recommendedName>
</protein>
<dbReference type="AlphaFoldDB" id="A0A371H3Y5"/>
<name>A0A371H3Y5_MUCPR</name>
<gene>
    <name evidence="2" type="ORF">CR513_19694</name>
</gene>
<evidence type="ECO:0008006" key="4">
    <source>
        <dbReference type="Google" id="ProtNLM"/>
    </source>
</evidence>
<dbReference type="Proteomes" id="UP000257109">
    <property type="component" value="Unassembled WGS sequence"/>
</dbReference>
<feature type="chain" id="PRO_5016843737" description="Defensin-like protein 19" evidence="1">
    <location>
        <begin position="27"/>
        <end position="101"/>
    </location>
</feature>
<feature type="non-terminal residue" evidence="2">
    <location>
        <position position="1"/>
    </location>
</feature>
<sequence length="101" mass="10631">MAKPATGLLPLLAAIVIFILLSGTEARCEKAMGEGGALVNRSSAINQNGYCCNDNHIGSCVPGSEDDSHCDSVCRDHSCNKGGHCKIIGKETPNHFCHCLC</sequence>
<comment type="caution">
    <text evidence="2">The sequence shown here is derived from an EMBL/GenBank/DDBJ whole genome shotgun (WGS) entry which is preliminary data.</text>
</comment>
<dbReference type="EMBL" id="QJKJ01003631">
    <property type="protein sequence ID" value="RDX97528.1"/>
    <property type="molecule type" value="Genomic_DNA"/>
</dbReference>
<accession>A0A371H3Y5</accession>
<keyword evidence="1" id="KW-0732">Signal</keyword>
<organism evidence="2 3">
    <name type="scientific">Mucuna pruriens</name>
    <name type="common">Velvet bean</name>
    <name type="synonym">Dolichos pruriens</name>
    <dbReference type="NCBI Taxonomy" id="157652"/>
    <lineage>
        <taxon>Eukaryota</taxon>
        <taxon>Viridiplantae</taxon>
        <taxon>Streptophyta</taxon>
        <taxon>Embryophyta</taxon>
        <taxon>Tracheophyta</taxon>
        <taxon>Spermatophyta</taxon>
        <taxon>Magnoliopsida</taxon>
        <taxon>eudicotyledons</taxon>
        <taxon>Gunneridae</taxon>
        <taxon>Pentapetalae</taxon>
        <taxon>rosids</taxon>
        <taxon>fabids</taxon>
        <taxon>Fabales</taxon>
        <taxon>Fabaceae</taxon>
        <taxon>Papilionoideae</taxon>
        <taxon>50 kb inversion clade</taxon>
        <taxon>NPAAA clade</taxon>
        <taxon>indigoferoid/millettioid clade</taxon>
        <taxon>Phaseoleae</taxon>
        <taxon>Mucuna</taxon>
    </lineage>
</organism>
<dbReference type="OrthoDB" id="1433686at2759"/>
<reference evidence="2" key="1">
    <citation type="submission" date="2018-05" db="EMBL/GenBank/DDBJ databases">
        <title>Draft genome of Mucuna pruriens seed.</title>
        <authorList>
            <person name="Nnadi N.E."/>
            <person name="Vos R."/>
            <person name="Hasami M.H."/>
            <person name="Devisetty U.K."/>
            <person name="Aguiy J.C."/>
        </authorList>
    </citation>
    <scope>NUCLEOTIDE SEQUENCE [LARGE SCALE GENOMIC DNA]</scope>
    <source>
        <strain evidence="2">JCA_2017</strain>
    </source>
</reference>
<evidence type="ECO:0000313" key="3">
    <source>
        <dbReference type="Proteomes" id="UP000257109"/>
    </source>
</evidence>
<proteinExistence type="predicted"/>